<comment type="caution">
    <text evidence="2">The sequence shown here is derived from an EMBL/GenBank/DDBJ whole genome shotgun (WGS) entry which is preliminary data.</text>
</comment>
<gene>
    <name evidence="2" type="ORF">BD821_11414</name>
</gene>
<dbReference type="PANTHER" id="PTHR42924">
    <property type="entry name" value="EXONUCLEASE"/>
    <property type="match status" value="1"/>
</dbReference>
<evidence type="ECO:0000313" key="3">
    <source>
        <dbReference type="Proteomes" id="UP000239863"/>
    </source>
</evidence>
<dbReference type="Proteomes" id="UP000239863">
    <property type="component" value="Unassembled WGS sequence"/>
</dbReference>
<dbReference type="SUPFAM" id="SSF89550">
    <property type="entry name" value="PHP domain-like"/>
    <property type="match status" value="1"/>
</dbReference>
<dbReference type="SMART" id="SM00481">
    <property type="entry name" value="POLIIIAc"/>
    <property type="match status" value="1"/>
</dbReference>
<dbReference type="AlphaFoldDB" id="A0A2S6FW04"/>
<dbReference type="OrthoDB" id="9775360at2"/>
<feature type="domain" description="Polymerase/histidinol phosphatase N-terminal" evidence="1">
    <location>
        <begin position="3"/>
        <end position="70"/>
    </location>
</feature>
<dbReference type="InterPro" id="IPR016195">
    <property type="entry name" value="Pol/histidinol_Pase-like"/>
</dbReference>
<evidence type="ECO:0000313" key="2">
    <source>
        <dbReference type="EMBL" id="PPK46974.1"/>
    </source>
</evidence>
<dbReference type="InterPro" id="IPR052018">
    <property type="entry name" value="PHP_domain"/>
</dbReference>
<dbReference type="GO" id="GO:0004534">
    <property type="term" value="F:5'-3' RNA exonuclease activity"/>
    <property type="evidence" value="ECO:0007669"/>
    <property type="project" value="TreeGrafter"/>
</dbReference>
<dbReference type="STRING" id="37659.GCA_000703125_01344"/>
<organism evidence="2 3">
    <name type="scientific">Clostridium algidicarnis DSM 15099</name>
    <dbReference type="NCBI Taxonomy" id="1121295"/>
    <lineage>
        <taxon>Bacteria</taxon>
        <taxon>Bacillati</taxon>
        <taxon>Bacillota</taxon>
        <taxon>Clostridia</taxon>
        <taxon>Eubacteriales</taxon>
        <taxon>Clostridiaceae</taxon>
        <taxon>Clostridium</taxon>
    </lineage>
</organism>
<dbReference type="EMBL" id="PTIS01000014">
    <property type="protein sequence ID" value="PPK46974.1"/>
    <property type="molecule type" value="Genomic_DNA"/>
</dbReference>
<sequence length="215" mass="24011">MIIDTHMHENIYSDDSNMSLDEITKRAKEIGLNGVCITDHESNGLRKDISPSFYKDEVLVIVGAEILTFEGDILVFGLEKLPEKMIHAKELIEMVNKVDGVTISAHPYRNNNRGLGDHIRDVKSTLTGVEAFNGSTYPFANLYAYALATELNLGCFGASDAHVVNKIGTYATKFADNIRDEKDFIEAIREGNFCPVRKKDKGFETINVYDTLRTA</sequence>
<accession>A0A2S6FW04</accession>
<dbReference type="RefSeq" id="WP_104410316.1">
    <property type="nucleotide sequence ID" value="NZ_PTIS01000014.1"/>
</dbReference>
<evidence type="ECO:0000259" key="1">
    <source>
        <dbReference type="SMART" id="SM00481"/>
    </source>
</evidence>
<proteinExistence type="predicted"/>
<dbReference type="Gene3D" id="3.20.20.140">
    <property type="entry name" value="Metal-dependent hydrolases"/>
    <property type="match status" value="1"/>
</dbReference>
<dbReference type="Pfam" id="PF13263">
    <property type="entry name" value="PHP_C"/>
    <property type="match status" value="1"/>
</dbReference>
<dbReference type="InterPro" id="IPR003141">
    <property type="entry name" value="Pol/His_phosphatase_N"/>
</dbReference>
<dbReference type="CDD" id="cd07432">
    <property type="entry name" value="PHP_HisPPase"/>
    <property type="match status" value="1"/>
</dbReference>
<protein>
    <recommendedName>
        <fullName evidence="1">Polymerase/histidinol phosphatase N-terminal domain-containing protein</fullName>
    </recommendedName>
</protein>
<dbReference type="Pfam" id="PF02811">
    <property type="entry name" value="PHP"/>
    <property type="match status" value="1"/>
</dbReference>
<name>A0A2S6FW04_9CLOT</name>
<reference evidence="2 3" key="1">
    <citation type="submission" date="2018-02" db="EMBL/GenBank/DDBJ databases">
        <title>Genomic Encyclopedia of Archaeal and Bacterial Type Strains, Phase II (KMG-II): from individual species to whole genera.</title>
        <authorList>
            <person name="Goeker M."/>
        </authorList>
    </citation>
    <scope>NUCLEOTIDE SEQUENCE [LARGE SCALE GENOMIC DNA]</scope>
    <source>
        <strain evidence="2 3">DSM 15099</strain>
    </source>
</reference>
<dbReference type="PANTHER" id="PTHR42924:SF3">
    <property type="entry name" value="POLYMERASE_HISTIDINOL PHOSPHATASE N-TERMINAL DOMAIN-CONTAINING PROTEIN"/>
    <property type="match status" value="1"/>
</dbReference>
<dbReference type="GO" id="GO:0035312">
    <property type="term" value="F:5'-3' DNA exonuclease activity"/>
    <property type="evidence" value="ECO:0007669"/>
    <property type="project" value="TreeGrafter"/>
</dbReference>
<dbReference type="InterPro" id="IPR004013">
    <property type="entry name" value="PHP_dom"/>
</dbReference>